<dbReference type="RefSeq" id="XP_022823387.1">
    <property type="nucleotide sequence ID" value="XM_022967619.1"/>
</dbReference>
<gene>
    <name evidence="4" type="primary">LOC111354272</name>
</gene>
<dbReference type="GeneID" id="111354272"/>
<name>A0A9J7E7L0_SPOLT</name>
<evidence type="ECO:0000313" key="4">
    <source>
        <dbReference type="RefSeq" id="XP_022823387.1"/>
    </source>
</evidence>
<protein>
    <submittedName>
        <fullName evidence="4">Uncharacterized protein LOC111354272</fullName>
    </submittedName>
</protein>
<dbReference type="KEGG" id="sliu:111354272"/>
<dbReference type="AlphaFoldDB" id="A0A9J7E7L0"/>
<proteinExistence type="predicted"/>
<dbReference type="InterPro" id="IPR054722">
    <property type="entry name" value="PolX-like_BBD"/>
</dbReference>
<organism evidence="3 4">
    <name type="scientific">Spodoptera litura</name>
    <name type="common">Asian cotton leafworm</name>
    <dbReference type="NCBI Taxonomy" id="69820"/>
    <lineage>
        <taxon>Eukaryota</taxon>
        <taxon>Metazoa</taxon>
        <taxon>Ecdysozoa</taxon>
        <taxon>Arthropoda</taxon>
        <taxon>Hexapoda</taxon>
        <taxon>Insecta</taxon>
        <taxon>Pterygota</taxon>
        <taxon>Neoptera</taxon>
        <taxon>Endopterygota</taxon>
        <taxon>Lepidoptera</taxon>
        <taxon>Glossata</taxon>
        <taxon>Ditrysia</taxon>
        <taxon>Noctuoidea</taxon>
        <taxon>Noctuidae</taxon>
        <taxon>Amphipyrinae</taxon>
        <taxon>Spodoptera</taxon>
    </lineage>
</organism>
<feature type="domain" description="Retrovirus-related Pol polyprotein from transposon TNT 1-94-like beta-barrel" evidence="2">
    <location>
        <begin position="1"/>
        <end position="74"/>
    </location>
</feature>
<evidence type="ECO:0000259" key="1">
    <source>
        <dbReference type="Pfam" id="PF13976"/>
    </source>
</evidence>
<dbReference type="Proteomes" id="UP000301870">
    <property type="component" value="Chromosome 18"/>
</dbReference>
<evidence type="ECO:0000313" key="3">
    <source>
        <dbReference type="Proteomes" id="UP000301870"/>
    </source>
</evidence>
<dbReference type="Pfam" id="PF22936">
    <property type="entry name" value="Pol_BBD"/>
    <property type="match status" value="1"/>
</dbReference>
<evidence type="ECO:0000259" key="2">
    <source>
        <dbReference type="Pfam" id="PF22936"/>
    </source>
</evidence>
<keyword evidence="3" id="KW-1185">Reference proteome</keyword>
<accession>A0A9J7E7L0</accession>
<feature type="domain" description="GAG-pre-integrase" evidence="1">
    <location>
        <begin position="101"/>
        <end position="166"/>
    </location>
</feature>
<reference evidence="4" key="1">
    <citation type="submission" date="2025-08" db="UniProtKB">
        <authorList>
            <consortium name="RefSeq"/>
        </authorList>
    </citation>
    <scope>IDENTIFICATION</scope>
    <source>
        <strain evidence="4">Ishihara</strain>
        <tissue evidence="4">Whole body</tissue>
    </source>
</reference>
<dbReference type="Pfam" id="PF13976">
    <property type="entry name" value="gag_pre-integrs"/>
    <property type="match status" value="1"/>
</dbReference>
<sequence length="225" mass="25002">MSNDINLFTSYSVAQNKKVTVGNGTQIKVHGYGQVALEVWNGRKWIESTIDNVLHVPDLETNLFSVNCATKKGYVMITEEKMCKFYKQNKLMAIAERCGSMYFLNVRLITAYAANVSDMKSDLHEWHEKLAHQNIPYVKDVLKKHNVKMESEADATTCESCLKGKMSRLPYPVSNNVSSSTCEIIHADTCGPMEVPSIGGSSGPYNSDYNTVWGGSITFAAGREP</sequence>
<dbReference type="InterPro" id="IPR025724">
    <property type="entry name" value="GAG-pre-integrase_dom"/>
</dbReference>